<evidence type="ECO:0000313" key="2">
    <source>
        <dbReference type="EMBL" id="RNA12705.1"/>
    </source>
</evidence>
<reference evidence="2 3" key="1">
    <citation type="journal article" date="2018" name="Sci. Rep.">
        <title>Genomic signatures of local adaptation to the degree of environmental predictability in rotifers.</title>
        <authorList>
            <person name="Franch-Gras L."/>
            <person name="Hahn C."/>
            <person name="Garcia-Roger E.M."/>
            <person name="Carmona M.J."/>
            <person name="Serra M."/>
            <person name="Gomez A."/>
        </authorList>
    </citation>
    <scope>NUCLEOTIDE SEQUENCE [LARGE SCALE GENOMIC DNA]</scope>
    <source>
        <strain evidence="2">HYR1</strain>
    </source>
</reference>
<dbReference type="AlphaFoldDB" id="A0A3M7QNY5"/>
<accession>A0A3M7QNY5</accession>
<feature type="non-terminal residue" evidence="2">
    <location>
        <position position="1"/>
    </location>
</feature>
<evidence type="ECO:0000313" key="3">
    <source>
        <dbReference type="Proteomes" id="UP000276133"/>
    </source>
</evidence>
<proteinExistence type="predicted"/>
<name>A0A3M7QNY5_BRAPC</name>
<evidence type="ECO:0000256" key="1">
    <source>
        <dbReference type="SAM" id="MobiDB-lite"/>
    </source>
</evidence>
<dbReference type="Proteomes" id="UP000276133">
    <property type="component" value="Unassembled WGS sequence"/>
</dbReference>
<keyword evidence="3" id="KW-1185">Reference proteome</keyword>
<comment type="caution">
    <text evidence="2">The sequence shown here is derived from an EMBL/GenBank/DDBJ whole genome shotgun (WGS) entry which is preliminary data.</text>
</comment>
<dbReference type="EMBL" id="REGN01005631">
    <property type="protein sequence ID" value="RNA12705.1"/>
    <property type="molecule type" value="Genomic_DNA"/>
</dbReference>
<feature type="region of interest" description="Disordered" evidence="1">
    <location>
        <begin position="1"/>
        <end position="26"/>
    </location>
</feature>
<organism evidence="2 3">
    <name type="scientific">Brachionus plicatilis</name>
    <name type="common">Marine rotifer</name>
    <name type="synonym">Brachionus muelleri</name>
    <dbReference type="NCBI Taxonomy" id="10195"/>
    <lineage>
        <taxon>Eukaryota</taxon>
        <taxon>Metazoa</taxon>
        <taxon>Spiralia</taxon>
        <taxon>Gnathifera</taxon>
        <taxon>Rotifera</taxon>
        <taxon>Eurotatoria</taxon>
        <taxon>Monogononta</taxon>
        <taxon>Pseudotrocha</taxon>
        <taxon>Ploima</taxon>
        <taxon>Brachionidae</taxon>
        <taxon>Brachionus</taxon>
    </lineage>
</organism>
<gene>
    <name evidence="2" type="ORF">BpHYR1_018965</name>
</gene>
<protein>
    <submittedName>
        <fullName evidence="2">Uncharacterized protein</fullName>
    </submittedName>
</protein>
<sequence length="75" mass="8761">TQKDTKGHKRNENSSNIEKDSKGQYLYDTKGHKRTENFPNIEKDSKGQQRIFSYKNMLIINSTREMKPVLACKVN</sequence>